<dbReference type="InterPro" id="IPR050526">
    <property type="entry name" value="Rubredoxin_ET"/>
</dbReference>
<dbReference type="SUPFAM" id="SSF50475">
    <property type="entry name" value="FMN-binding split barrel"/>
    <property type="match status" value="1"/>
</dbReference>
<dbReference type="GO" id="GO:0016646">
    <property type="term" value="F:oxidoreductase activity, acting on the CH-NH group of donors, NAD or NADP as acceptor"/>
    <property type="evidence" value="ECO:0007669"/>
    <property type="project" value="UniProtKB-ARBA"/>
</dbReference>
<keyword evidence="2" id="KW-0813">Transport</keyword>
<dbReference type="PANTHER" id="PTHR47627">
    <property type="entry name" value="RUBREDOXIN"/>
    <property type="match status" value="1"/>
</dbReference>
<keyword evidence="5" id="KW-0408">Iron</keyword>
<dbReference type="Gene3D" id="2.30.110.10">
    <property type="entry name" value="Electron Transport, Fmn-binding Protein, Chain A"/>
    <property type="match status" value="1"/>
</dbReference>
<dbReference type="InterPro" id="IPR024935">
    <property type="entry name" value="Rubredoxin_dom"/>
</dbReference>
<dbReference type="PROSITE" id="PS50903">
    <property type="entry name" value="RUBREDOXIN_LIKE"/>
    <property type="match status" value="1"/>
</dbReference>
<sequence length="229" mass="25472">MDTNVLHNLSYGLYIISACNGAFLNAQIANVVFQITSNPPKVAASINKENLTYSFIKKSKEFAVSILEESTPLGFIGKFGFKSGRETDKFKDVNFKRLSSGCPIVLDNAICYFSAEVVEEFDCGSHVLFLARLSETGFIKTGRLMTYEYYHNVKHGTTPQAAPTFLREEIVRKGQKAVQRYCCRVCNYVYNPEAADPDNGIKPNTAFEGLPDNWVCPVCGAGKGQFEKE</sequence>
<dbReference type="PROSITE" id="PS00202">
    <property type="entry name" value="RUBREDOXIN"/>
    <property type="match status" value="1"/>
</dbReference>
<organism evidence="7 8">
    <name type="scientific">Candidatus Ghiorseimicrobium undicola</name>
    <dbReference type="NCBI Taxonomy" id="1974746"/>
    <lineage>
        <taxon>Bacteria</taxon>
        <taxon>Pseudomonadati</taxon>
        <taxon>Candidatus Omnitrophota</taxon>
        <taxon>Candidatus Ghiorseimicrobium</taxon>
    </lineage>
</organism>
<keyword evidence="3" id="KW-0479">Metal-binding</keyword>
<evidence type="ECO:0000259" key="6">
    <source>
        <dbReference type="PROSITE" id="PS50903"/>
    </source>
</evidence>
<feature type="domain" description="Rubredoxin-like" evidence="6">
    <location>
        <begin position="178"/>
        <end position="229"/>
    </location>
</feature>
<keyword evidence="4" id="KW-0249">Electron transport</keyword>
<dbReference type="GO" id="GO:0010181">
    <property type="term" value="F:FMN binding"/>
    <property type="evidence" value="ECO:0007669"/>
    <property type="project" value="InterPro"/>
</dbReference>
<dbReference type="EMBL" id="PCWA01000073">
    <property type="protein sequence ID" value="PIQ89116.1"/>
    <property type="molecule type" value="Genomic_DNA"/>
</dbReference>
<proteinExistence type="predicted"/>
<comment type="caution">
    <text evidence="7">The sequence shown here is derived from an EMBL/GenBank/DDBJ whole genome shotgun (WGS) entry which is preliminary data.</text>
</comment>
<dbReference type="SMART" id="SM00903">
    <property type="entry name" value="Flavin_Reduct"/>
    <property type="match status" value="1"/>
</dbReference>
<evidence type="ECO:0000256" key="3">
    <source>
        <dbReference type="ARBA" id="ARBA00022723"/>
    </source>
</evidence>
<dbReference type="InterPro" id="IPR012349">
    <property type="entry name" value="Split_barrel_FMN-bd"/>
</dbReference>
<evidence type="ECO:0000256" key="4">
    <source>
        <dbReference type="ARBA" id="ARBA00022982"/>
    </source>
</evidence>
<dbReference type="Proteomes" id="UP000229641">
    <property type="component" value="Unassembled WGS sequence"/>
</dbReference>
<dbReference type="GO" id="GO:0009055">
    <property type="term" value="F:electron transfer activity"/>
    <property type="evidence" value="ECO:0007669"/>
    <property type="project" value="TreeGrafter"/>
</dbReference>
<dbReference type="PANTHER" id="PTHR47627:SF1">
    <property type="entry name" value="RUBREDOXIN-1-RELATED"/>
    <property type="match status" value="1"/>
</dbReference>
<dbReference type="InterPro" id="IPR002563">
    <property type="entry name" value="Flavin_Rdtase-like_dom"/>
</dbReference>
<dbReference type="GO" id="GO:0005506">
    <property type="term" value="F:iron ion binding"/>
    <property type="evidence" value="ECO:0007669"/>
    <property type="project" value="InterPro"/>
</dbReference>
<evidence type="ECO:0000256" key="1">
    <source>
        <dbReference type="ARBA" id="ARBA00001965"/>
    </source>
</evidence>
<dbReference type="Pfam" id="PF01613">
    <property type="entry name" value="Flavin_Reduct"/>
    <property type="match status" value="1"/>
</dbReference>
<reference evidence="7 8" key="1">
    <citation type="submission" date="2017-09" db="EMBL/GenBank/DDBJ databases">
        <title>Depth-based differentiation of microbial function through sediment-hosted aquifers and enrichment of novel symbionts in the deep terrestrial subsurface.</title>
        <authorList>
            <person name="Probst A.J."/>
            <person name="Ladd B."/>
            <person name="Jarett J.K."/>
            <person name="Geller-Mcgrath D.E."/>
            <person name="Sieber C.M."/>
            <person name="Emerson J.B."/>
            <person name="Anantharaman K."/>
            <person name="Thomas B.C."/>
            <person name="Malmstrom R."/>
            <person name="Stieglmeier M."/>
            <person name="Klingl A."/>
            <person name="Woyke T."/>
            <person name="Ryan C.M."/>
            <person name="Banfield J.F."/>
        </authorList>
    </citation>
    <scope>NUCLEOTIDE SEQUENCE [LARGE SCALE GENOMIC DNA]</scope>
    <source>
        <strain evidence="7">CG11_big_fil_rev_8_21_14_0_20_42_13</strain>
    </source>
</reference>
<dbReference type="Gene3D" id="2.20.28.10">
    <property type="match status" value="1"/>
</dbReference>
<evidence type="ECO:0000313" key="8">
    <source>
        <dbReference type="Proteomes" id="UP000229641"/>
    </source>
</evidence>
<dbReference type="InterPro" id="IPR018527">
    <property type="entry name" value="Rubredoxin_Fe_BS"/>
</dbReference>
<evidence type="ECO:0000256" key="2">
    <source>
        <dbReference type="ARBA" id="ARBA00022448"/>
    </source>
</evidence>
<evidence type="ECO:0000256" key="5">
    <source>
        <dbReference type="ARBA" id="ARBA00023004"/>
    </source>
</evidence>
<dbReference type="InterPro" id="IPR024934">
    <property type="entry name" value="Rubredoxin-like_dom"/>
</dbReference>
<dbReference type="SUPFAM" id="SSF57802">
    <property type="entry name" value="Rubredoxin-like"/>
    <property type="match status" value="1"/>
</dbReference>
<evidence type="ECO:0000313" key="7">
    <source>
        <dbReference type="EMBL" id="PIQ89116.1"/>
    </source>
</evidence>
<name>A0A2H0LXK4_9BACT</name>
<accession>A0A2H0LXK4</accession>
<dbReference type="PRINTS" id="PR00163">
    <property type="entry name" value="RUBREDOXIN"/>
</dbReference>
<dbReference type="AlphaFoldDB" id="A0A2H0LXK4"/>
<dbReference type="CDD" id="cd00730">
    <property type="entry name" value="rubredoxin"/>
    <property type="match status" value="1"/>
</dbReference>
<comment type="cofactor">
    <cofactor evidence="1">
        <name>Fe(3+)</name>
        <dbReference type="ChEBI" id="CHEBI:29034"/>
    </cofactor>
</comment>
<dbReference type="GO" id="GO:0043448">
    <property type="term" value="P:alkane catabolic process"/>
    <property type="evidence" value="ECO:0007669"/>
    <property type="project" value="TreeGrafter"/>
</dbReference>
<gene>
    <name evidence="7" type="ORF">COV72_04800</name>
</gene>
<protein>
    <submittedName>
        <fullName evidence="7">High molecular weight rubredoxin</fullName>
    </submittedName>
</protein>
<dbReference type="Pfam" id="PF00301">
    <property type="entry name" value="Rubredoxin"/>
    <property type="match status" value="1"/>
</dbReference>